<gene>
    <name evidence="6" type="ORF">QT711_09540</name>
</gene>
<dbReference type="Gene3D" id="1.10.287.950">
    <property type="entry name" value="Methyl-accepting chemotaxis protein"/>
    <property type="match status" value="1"/>
</dbReference>
<protein>
    <submittedName>
        <fullName evidence="6">Globin-coupled sensor protein</fullName>
    </submittedName>
</protein>
<evidence type="ECO:0000256" key="3">
    <source>
        <dbReference type="PROSITE-ProRule" id="PRU00284"/>
    </source>
</evidence>
<comment type="similarity">
    <text evidence="2">Belongs to the methyl-accepting chemotaxis (MCP) protein family.</text>
</comment>
<evidence type="ECO:0000259" key="5">
    <source>
        <dbReference type="PROSITE" id="PS50111"/>
    </source>
</evidence>
<organism evidence="6 7">
    <name type="scientific">Sporosarcina saromensis</name>
    <dbReference type="NCBI Taxonomy" id="359365"/>
    <lineage>
        <taxon>Bacteria</taxon>
        <taxon>Bacillati</taxon>
        <taxon>Bacillota</taxon>
        <taxon>Bacilli</taxon>
        <taxon>Bacillales</taxon>
        <taxon>Caryophanaceae</taxon>
        <taxon>Sporosarcina</taxon>
    </lineage>
</organism>
<dbReference type="PANTHER" id="PTHR32089:SF118">
    <property type="entry name" value="HEME-BASED AEROTACTIC TRANSDUCER HEMAT"/>
    <property type="match status" value="1"/>
</dbReference>
<dbReference type="SUPFAM" id="SSF58104">
    <property type="entry name" value="Methyl-accepting chemotaxis protein (MCP) signaling domain"/>
    <property type="match status" value="1"/>
</dbReference>
<dbReference type="Pfam" id="PF00015">
    <property type="entry name" value="MCPsignal"/>
    <property type="match status" value="1"/>
</dbReference>
<dbReference type="CDD" id="cd01068">
    <property type="entry name" value="globin_sensor"/>
    <property type="match status" value="1"/>
</dbReference>
<keyword evidence="1 3" id="KW-0807">Transducer</keyword>
<feature type="coiled-coil region" evidence="4">
    <location>
        <begin position="169"/>
        <end position="215"/>
    </location>
</feature>
<dbReference type="SUPFAM" id="SSF46458">
    <property type="entry name" value="Globin-like"/>
    <property type="match status" value="1"/>
</dbReference>
<dbReference type="Gene3D" id="1.10.490.10">
    <property type="entry name" value="Globins"/>
    <property type="match status" value="1"/>
</dbReference>
<dbReference type="InterPro" id="IPR009050">
    <property type="entry name" value="Globin-like_sf"/>
</dbReference>
<evidence type="ECO:0000313" key="6">
    <source>
        <dbReference type="EMBL" id="MDW0113429.1"/>
    </source>
</evidence>
<dbReference type="InterPro" id="IPR039379">
    <property type="entry name" value="Protoglobin_sensor_dom"/>
</dbReference>
<dbReference type="PRINTS" id="PR00260">
    <property type="entry name" value="CHEMTRNSDUCR"/>
</dbReference>
<dbReference type="SMART" id="SM00283">
    <property type="entry name" value="MA"/>
    <property type="match status" value="1"/>
</dbReference>
<evidence type="ECO:0000256" key="4">
    <source>
        <dbReference type="SAM" id="Coils"/>
    </source>
</evidence>
<dbReference type="InterPro" id="IPR044398">
    <property type="entry name" value="Globin-sensor_dom"/>
</dbReference>
<dbReference type="EMBL" id="JAUBDI010000007">
    <property type="protein sequence ID" value="MDW0113429.1"/>
    <property type="molecule type" value="Genomic_DNA"/>
</dbReference>
<dbReference type="PANTHER" id="PTHR32089">
    <property type="entry name" value="METHYL-ACCEPTING CHEMOTAXIS PROTEIN MCPB"/>
    <property type="match status" value="1"/>
</dbReference>
<comment type="caution">
    <text evidence="6">The sequence shown here is derived from an EMBL/GenBank/DDBJ whole genome shotgun (WGS) entry which is preliminary data.</text>
</comment>
<evidence type="ECO:0000313" key="7">
    <source>
        <dbReference type="Proteomes" id="UP001282284"/>
    </source>
</evidence>
<proteinExistence type="inferred from homology"/>
<dbReference type="RefSeq" id="WP_317943753.1">
    <property type="nucleotide sequence ID" value="NZ_JAUBDI010000007.1"/>
</dbReference>
<evidence type="ECO:0000256" key="2">
    <source>
        <dbReference type="ARBA" id="ARBA00029447"/>
    </source>
</evidence>
<dbReference type="InterPro" id="IPR004090">
    <property type="entry name" value="Chemotax_Me-accpt_rcpt"/>
</dbReference>
<dbReference type="Proteomes" id="UP001282284">
    <property type="component" value="Unassembled WGS sequence"/>
</dbReference>
<name>A0ABU4G8X6_9BACL</name>
<dbReference type="InterPro" id="IPR012292">
    <property type="entry name" value="Globin/Proto"/>
</dbReference>
<dbReference type="InterPro" id="IPR004089">
    <property type="entry name" value="MCPsignal_dom"/>
</dbReference>
<accession>A0ABU4G8X6</accession>
<sequence length="433" mass="49497">MYFKWKNRVGEAEQKLGKPTVEATIDLRTYPELEKQLELINLTVQDLTRLHTYQPIVREKIDEIVAVFYENVLTVPTLRKIIEERTNLAYLKRVLAEYIVEMFQRSIDQTSIDKKVKIARIHFQMGVEPKWYMGVFQQIQEVFIELITETLPSWQERKQAIVDITKLINLEMQIVLEEYEKQNEREKQQQYAIVKQELKEKISSISEDLAILTEETSTSVGHVDDNATKIRASIHANVEGVQDIQSFAVLGNEKVQRLEKQIAFINENTEKMETLIKNLKISSTEVIEIIVMVKSIAEQTNLLALNASIEAARAGDAGKGFAVVAQEVRKLAEQSKRSVEQITELVTTSTSLTDKAVNTIEEVRESVTLGMKDSKETQMKFTKILQSIEDNDRHIHTIEMDVEGLVKVIQEIGNDTKKVAATADNLHQTALQL</sequence>
<evidence type="ECO:0000256" key="1">
    <source>
        <dbReference type="ARBA" id="ARBA00023224"/>
    </source>
</evidence>
<reference evidence="6 7" key="1">
    <citation type="submission" date="2023-06" db="EMBL/GenBank/DDBJ databases">
        <title>Sporosarcina sp. nov., isolated from Korean traditional fermented seafood 'Jeotgal'.</title>
        <authorList>
            <person name="Yang A.I."/>
            <person name="Shin N.-R."/>
        </authorList>
    </citation>
    <scope>NUCLEOTIDE SEQUENCE [LARGE SCALE GENOMIC DNA]</scope>
    <source>
        <strain evidence="6 7">KCTC13119</strain>
    </source>
</reference>
<dbReference type="Pfam" id="PF11563">
    <property type="entry name" value="Protoglobin"/>
    <property type="match status" value="1"/>
</dbReference>
<keyword evidence="7" id="KW-1185">Reference proteome</keyword>
<keyword evidence="4" id="KW-0175">Coiled coil</keyword>
<dbReference type="PROSITE" id="PS50111">
    <property type="entry name" value="CHEMOTAXIS_TRANSDUC_2"/>
    <property type="match status" value="1"/>
</dbReference>
<feature type="domain" description="Methyl-accepting transducer" evidence="5">
    <location>
        <begin position="200"/>
        <end position="427"/>
    </location>
</feature>